<gene>
    <name evidence="2" type="ORF">MSHOH_1654</name>
</gene>
<evidence type="ECO:0008006" key="4">
    <source>
        <dbReference type="Google" id="ProtNLM"/>
    </source>
</evidence>
<proteinExistence type="inferred from homology"/>
<evidence type="ECO:0000313" key="2">
    <source>
        <dbReference type="EMBL" id="AKB78137.1"/>
    </source>
</evidence>
<dbReference type="PANTHER" id="PTHR31087">
    <property type="match status" value="1"/>
</dbReference>
<keyword evidence="3" id="KW-1185">Reference proteome</keyword>
<dbReference type="KEGG" id="mhor:MSHOH_1654"/>
<organism evidence="2 3">
    <name type="scientific">Methanosarcina horonobensis HB-1 = JCM 15518</name>
    <dbReference type="NCBI Taxonomy" id="1434110"/>
    <lineage>
        <taxon>Archaea</taxon>
        <taxon>Methanobacteriati</taxon>
        <taxon>Methanobacteriota</taxon>
        <taxon>Stenosarchaea group</taxon>
        <taxon>Methanomicrobia</taxon>
        <taxon>Methanosarcinales</taxon>
        <taxon>Methanosarcinaceae</taxon>
        <taxon>Methanosarcina</taxon>
    </lineage>
</organism>
<name>A0A0E3SDE6_9EURY</name>
<dbReference type="HOGENOM" id="CLU_108507_1_0_2"/>
<dbReference type="PANTHER" id="PTHR31087:SF161">
    <property type="entry name" value="TUBBY C 2 FAMILY PROTEIN"/>
    <property type="match status" value="1"/>
</dbReference>
<dbReference type="InterPro" id="IPR025659">
    <property type="entry name" value="Tubby-like_C"/>
</dbReference>
<reference evidence="2 3" key="1">
    <citation type="submission" date="2014-07" db="EMBL/GenBank/DDBJ databases">
        <title>Methanogenic archaea and the global carbon cycle.</title>
        <authorList>
            <person name="Henriksen J.R."/>
            <person name="Luke J."/>
            <person name="Reinhart S."/>
            <person name="Benedict M.N."/>
            <person name="Youngblut N.D."/>
            <person name="Metcalf M.E."/>
            <person name="Whitaker R.J."/>
            <person name="Metcalf W.W."/>
        </authorList>
    </citation>
    <scope>NUCLEOTIDE SEQUENCE [LARGE SCALE GENOMIC DNA]</scope>
    <source>
        <strain evidence="2 3">HB-1</strain>
    </source>
</reference>
<evidence type="ECO:0000256" key="1">
    <source>
        <dbReference type="ARBA" id="ARBA00005437"/>
    </source>
</evidence>
<dbReference type="RefSeq" id="WP_239451285.1">
    <property type="nucleotide sequence ID" value="NZ_CP009516.1"/>
</dbReference>
<dbReference type="SUPFAM" id="SSF54518">
    <property type="entry name" value="Tubby C-terminal domain-like"/>
    <property type="match status" value="1"/>
</dbReference>
<dbReference type="EMBL" id="CP009516">
    <property type="protein sequence ID" value="AKB78137.1"/>
    <property type="molecule type" value="Genomic_DNA"/>
</dbReference>
<dbReference type="Proteomes" id="UP000033101">
    <property type="component" value="Chromosome"/>
</dbReference>
<dbReference type="Pfam" id="PF04525">
    <property type="entry name" value="LOR"/>
    <property type="match status" value="1"/>
</dbReference>
<dbReference type="InterPro" id="IPR038595">
    <property type="entry name" value="LOR_sf"/>
</dbReference>
<dbReference type="GeneID" id="24830866"/>
<protein>
    <recommendedName>
        <fullName evidence="4">LURP-one-related family protein</fullName>
    </recommendedName>
</protein>
<dbReference type="STRING" id="1434110.MSHOH_1654"/>
<comment type="similarity">
    <text evidence="1">Belongs to the LOR family.</text>
</comment>
<evidence type="ECO:0000313" key="3">
    <source>
        <dbReference type="Proteomes" id="UP000033101"/>
    </source>
</evidence>
<dbReference type="Gene3D" id="2.40.160.200">
    <property type="entry name" value="LURP1-related"/>
    <property type="match status" value="1"/>
</dbReference>
<dbReference type="PATRIC" id="fig|1434110.4.peg.2085"/>
<sequence length="192" mass="22064">MNDLESKIRVEDKKERNFMIGYGGLKGRGGESRHIYRMHEKLISIGDDYWIEDENGKKAFYVDGKALSLRNTLVLKDTQGNDLYKIQKRLLKIRDTMDIKRADGGLAATIKKAFIKILRGRWIVEVPDGPNMEIRGNILDYNYEIDSNGQRIAQVSKKWFRMRDTYGVEIEPGQDAALILAIAATLDQMEHD</sequence>
<accession>A0A0E3SDE6</accession>
<dbReference type="InterPro" id="IPR007612">
    <property type="entry name" value="LOR"/>
</dbReference>
<dbReference type="AlphaFoldDB" id="A0A0E3SDE6"/>